<dbReference type="Gene3D" id="2.10.25.10">
    <property type="entry name" value="Laminin"/>
    <property type="match status" value="5"/>
</dbReference>
<reference evidence="22" key="2">
    <citation type="submission" date="2025-08" db="UniProtKB">
        <authorList>
            <consortium name="Ensembl"/>
        </authorList>
    </citation>
    <scope>IDENTIFICATION</scope>
</reference>
<dbReference type="FunFam" id="2.10.25.10:FF:000055">
    <property type="entry name" value="alpha-tectorin isoform X1"/>
    <property type="match status" value="1"/>
</dbReference>
<feature type="disulfide bond" evidence="13">
    <location>
        <begin position="2765"/>
        <end position="2814"/>
    </location>
</feature>
<dbReference type="FunFam" id="2.10.25.10:FF:000153">
    <property type="entry name" value="MUC5B isoform 1"/>
    <property type="match status" value="1"/>
</dbReference>
<keyword evidence="16" id="KW-0732">Signal</keyword>
<evidence type="ECO:0000256" key="12">
    <source>
        <dbReference type="ARBA" id="ARBA00025858"/>
    </source>
</evidence>
<dbReference type="PROSITE" id="PS50287">
    <property type="entry name" value="SRCR_2"/>
    <property type="match status" value="1"/>
</dbReference>
<dbReference type="GO" id="GO:0031589">
    <property type="term" value="P:cell-substrate adhesion"/>
    <property type="evidence" value="ECO:0000318"/>
    <property type="project" value="GO_Central"/>
</dbReference>
<dbReference type="PROSITE" id="PS50234">
    <property type="entry name" value="VWFA"/>
    <property type="match status" value="3"/>
</dbReference>
<evidence type="ECO:0000259" key="21">
    <source>
        <dbReference type="PROSITE" id="PS51233"/>
    </source>
</evidence>
<dbReference type="SMART" id="SM00216">
    <property type="entry name" value="VWD"/>
    <property type="match status" value="4"/>
</dbReference>
<evidence type="ECO:0000256" key="8">
    <source>
        <dbReference type="ARBA" id="ARBA00022889"/>
    </source>
</evidence>
<dbReference type="FunFam" id="2.10.25.10:FF:000284">
    <property type="entry name" value="von Willebrand factor"/>
    <property type="match status" value="1"/>
</dbReference>
<comment type="subcellular location">
    <subcellularLocation>
        <location evidence="1">Secreted</location>
        <location evidence="1">Extracellular space</location>
        <location evidence="1">Extracellular matrix</location>
    </subcellularLocation>
</comment>
<dbReference type="Pfam" id="PF25962">
    <property type="entry name" value="TIL_OTOGL_Mucin"/>
    <property type="match status" value="1"/>
</dbReference>
<evidence type="ECO:0000256" key="15">
    <source>
        <dbReference type="SAM" id="MobiDB-lite"/>
    </source>
</evidence>
<dbReference type="InterPro" id="IPR002035">
    <property type="entry name" value="VWF_A"/>
</dbReference>
<accession>W5NKB2</accession>
<reference evidence="23" key="1">
    <citation type="submission" date="2011-12" db="EMBL/GenBank/DDBJ databases">
        <title>The Draft Genome of Lepisosteus oculatus.</title>
        <authorList>
            <consortium name="The Broad Institute Genome Assembly &amp; Analysis Group"/>
            <consortium name="Computational R&amp;D Group"/>
            <consortium name="and Sequencing Platform"/>
            <person name="Di Palma F."/>
            <person name="Alfoldi J."/>
            <person name="Johnson J."/>
            <person name="Berlin A."/>
            <person name="Gnerre S."/>
            <person name="Jaffe D."/>
            <person name="MacCallum I."/>
            <person name="Young S."/>
            <person name="Walker B.J."/>
            <person name="Lander E.S."/>
            <person name="Lindblad-Toh K."/>
        </authorList>
    </citation>
    <scope>NUCLEOTIDE SEQUENCE [LARGE SCALE GENOMIC DNA]</scope>
</reference>
<dbReference type="OMA" id="KFEACHH"/>
<dbReference type="InterPro" id="IPR001007">
    <property type="entry name" value="VWF_dom"/>
</dbReference>
<feature type="disulfide bond" evidence="13">
    <location>
        <begin position="2776"/>
        <end position="2830"/>
    </location>
</feature>
<evidence type="ECO:0000256" key="2">
    <source>
        <dbReference type="ARBA" id="ARBA00016619"/>
    </source>
</evidence>
<comment type="caution">
    <text evidence="14">Lacks conserved residue(s) required for the propagation of feature annotation.</text>
</comment>
<dbReference type="CDD" id="cd19941">
    <property type="entry name" value="TIL"/>
    <property type="match status" value="5"/>
</dbReference>
<keyword evidence="5" id="KW-0165">Cleavage on pair of basic residues</keyword>
<dbReference type="InterPro" id="IPR058753">
    <property type="entry name" value="TIL_OTOGL_Mucin"/>
</dbReference>
<dbReference type="GO" id="GO:0005615">
    <property type="term" value="C:extracellular space"/>
    <property type="evidence" value="ECO:0000318"/>
    <property type="project" value="GO_Central"/>
</dbReference>
<dbReference type="Proteomes" id="UP000018468">
    <property type="component" value="Linkage group LG8"/>
</dbReference>
<organism evidence="22 23">
    <name type="scientific">Lepisosteus oculatus</name>
    <name type="common">Spotted gar</name>
    <dbReference type="NCBI Taxonomy" id="7918"/>
    <lineage>
        <taxon>Eukaryota</taxon>
        <taxon>Metazoa</taxon>
        <taxon>Chordata</taxon>
        <taxon>Craniata</taxon>
        <taxon>Vertebrata</taxon>
        <taxon>Euteleostomi</taxon>
        <taxon>Actinopterygii</taxon>
        <taxon>Neopterygii</taxon>
        <taxon>Holostei</taxon>
        <taxon>Semionotiformes</taxon>
        <taxon>Lepisosteidae</taxon>
        <taxon>Lepisosteus</taxon>
    </lineage>
</organism>
<feature type="domain" description="VWFA" evidence="19">
    <location>
        <begin position="1261"/>
        <end position="1430"/>
    </location>
</feature>
<feature type="domain" description="VWFC" evidence="18">
    <location>
        <begin position="2451"/>
        <end position="2517"/>
    </location>
</feature>
<dbReference type="Pfam" id="PF00092">
    <property type="entry name" value="VWA"/>
    <property type="match status" value="3"/>
</dbReference>
<proteinExistence type="predicted"/>
<evidence type="ECO:0000256" key="14">
    <source>
        <dbReference type="PROSITE-ProRule" id="PRU00196"/>
    </source>
</evidence>
<dbReference type="InterPro" id="IPR001190">
    <property type="entry name" value="SRCR"/>
</dbReference>
<feature type="domain" description="VWFD" evidence="21">
    <location>
        <begin position="27"/>
        <end position="196"/>
    </location>
</feature>
<dbReference type="InterPro" id="IPR036465">
    <property type="entry name" value="vWFA_dom_sf"/>
</dbReference>
<keyword evidence="6" id="KW-0356">Hemostasis</keyword>
<evidence type="ECO:0000259" key="18">
    <source>
        <dbReference type="PROSITE" id="PS50184"/>
    </source>
</evidence>
<dbReference type="SMART" id="SM00832">
    <property type="entry name" value="C8"/>
    <property type="match status" value="4"/>
</dbReference>
<dbReference type="SUPFAM" id="SSF53300">
    <property type="entry name" value="vWA-like"/>
    <property type="match status" value="3"/>
</dbReference>
<keyword evidence="11" id="KW-0325">Glycoprotein</keyword>
<dbReference type="Pfam" id="PF08742">
    <property type="entry name" value="C8"/>
    <property type="match status" value="4"/>
</dbReference>
<evidence type="ECO:0000313" key="22">
    <source>
        <dbReference type="Ensembl" id="ENSLOCP00000021071.1"/>
    </source>
</evidence>
<comment type="subunit">
    <text evidence="12">Multimeric. Interacts with F8.</text>
</comment>
<dbReference type="SMART" id="SM00041">
    <property type="entry name" value="CT"/>
    <property type="match status" value="1"/>
</dbReference>
<evidence type="ECO:0000256" key="16">
    <source>
        <dbReference type="SAM" id="SignalP"/>
    </source>
</evidence>
<evidence type="ECO:0000256" key="1">
    <source>
        <dbReference type="ARBA" id="ARBA00004498"/>
    </source>
</evidence>
<dbReference type="InterPro" id="IPR036084">
    <property type="entry name" value="Ser_inhib-like_sf"/>
</dbReference>
<dbReference type="SUPFAM" id="SSF57567">
    <property type="entry name" value="Serine protease inhibitors"/>
    <property type="match status" value="5"/>
</dbReference>
<dbReference type="STRING" id="7918.ENSLOCP00000021071"/>
<dbReference type="InterPro" id="IPR014853">
    <property type="entry name" value="VWF/SSPO/ZAN-like_Cys-rich_dom"/>
</dbReference>
<dbReference type="PANTHER" id="PTHR11339">
    <property type="entry name" value="EXTRACELLULAR MATRIX GLYCOPROTEIN RELATED"/>
    <property type="match status" value="1"/>
</dbReference>
<keyword evidence="8" id="KW-0130">Cell adhesion</keyword>
<dbReference type="SUPFAM" id="SSF57603">
    <property type="entry name" value="FnI-like domain"/>
    <property type="match status" value="1"/>
</dbReference>
<dbReference type="SMART" id="SM00215">
    <property type="entry name" value="VWC_out"/>
    <property type="match status" value="3"/>
</dbReference>
<dbReference type="Pfam" id="PF23244">
    <property type="entry name" value="VWF"/>
    <property type="match status" value="1"/>
</dbReference>
<dbReference type="InterPro" id="IPR001846">
    <property type="entry name" value="VWF_type-D"/>
</dbReference>
<evidence type="ECO:0000259" key="20">
    <source>
        <dbReference type="PROSITE" id="PS50287"/>
    </source>
</evidence>
<feature type="domain" description="VWFC" evidence="18">
    <location>
        <begin position="2278"/>
        <end position="2350"/>
    </location>
</feature>
<evidence type="ECO:0000256" key="13">
    <source>
        <dbReference type="PROSITE-ProRule" id="PRU00039"/>
    </source>
</evidence>
<dbReference type="PROSITE" id="PS01208">
    <property type="entry name" value="VWFC_1"/>
    <property type="match status" value="2"/>
</dbReference>
<dbReference type="PROSITE" id="PS01225">
    <property type="entry name" value="CTCK_2"/>
    <property type="match status" value="1"/>
</dbReference>
<name>W5NKB2_LEPOC</name>
<dbReference type="GO" id="GO:0016020">
    <property type="term" value="C:membrane"/>
    <property type="evidence" value="ECO:0007669"/>
    <property type="project" value="InterPro"/>
</dbReference>
<dbReference type="Bgee" id="ENSLOCG00000017042">
    <property type="expression patterns" value="Expressed in zone of skin and 13 other cell types or tissues"/>
</dbReference>
<dbReference type="FunCoup" id="W5NKB2">
    <property type="interactions" value="623"/>
</dbReference>
<evidence type="ECO:0000259" key="19">
    <source>
        <dbReference type="PROSITE" id="PS50234"/>
    </source>
</evidence>
<feature type="domain" description="VWFD" evidence="21">
    <location>
        <begin position="381"/>
        <end position="555"/>
    </location>
</feature>
<dbReference type="InterPro" id="IPR050780">
    <property type="entry name" value="Mucin_vWF_Thrombospondin_sf"/>
</dbReference>
<dbReference type="PROSITE" id="PS50184">
    <property type="entry name" value="VWFC_2"/>
    <property type="match status" value="3"/>
</dbReference>
<keyword evidence="7" id="KW-0677">Repeat</keyword>
<keyword evidence="3" id="KW-0964">Secreted</keyword>
<keyword evidence="10 13" id="KW-1015">Disulfide bond</keyword>
<keyword evidence="23" id="KW-1185">Reference proteome</keyword>
<dbReference type="eggNOG" id="KOG1216">
    <property type="taxonomic scope" value="Eukaryota"/>
</dbReference>
<evidence type="ECO:0000259" key="17">
    <source>
        <dbReference type="PROSITE" id="PS01225"/>
    </source>
</evidence>
<dbReference type="Pfam" id="PF01826">
    <property type="entry name" value="TIL"/>
    <property type="match status" value="3"/>
</dbReference>
<feature type="disulfide bond" evidence="13">
    <location>
        <begin position="2750"/>
        <end position="2800"/>
    </location>
</feature>
<evidence type="ECO:0000256" key="4">
    <source>
        <dbReference type="ARBA" id="ARBA00022530"/>
    </source>
</evidence>
<dbReference type="InterPro" id="IPR006207">
    <property type="entry name" value="Cys_knot_C"/>
</dbReference>
<reference evidence="22" key="3">
    <citation type="submission" date="2025-09" db="UniProtKB">
        <authorList>
            <consortium name="Ensembl"/>
        </authorList>
    </citation>
    <scope>IDENTIFICATION</scope>
</reference>
<dbReference type="EMBL" id="AHAT01035174">
    <property type="status" value="NOT_ANNOTATED_CDS"/>
    <property type="molecule type" value="Genomic_DNA"/>
</dbReference>
<evidence type="ECO:0000256" key="5">
    <source>
        <dbReference type="ARBA" id="ARBA00022685"/>
    </source>
</evidence>
<dbReference type="InterPro" id="IPR002919">
    <property type="entry name" value="TIL_dom"/>
</dbReference>
<feature type="domain" description="VWFC" evidence="18">
    <location>
        <begin position="2606"/>
        <end position="2671"/>
    </location>
</feature>
<dbReference type="GeneTree" id="ENSGT00940000155810"/>
<dbReference type="SMART" id="SM00214">
    <property type="entry name" value="VWC"/>
    <property type="match status" value="5"/>
</dbReference>
<dbReference type="EMBL" id="AHAT01035175">
    <property type="status" value="NOT_ANNOTATED_CDS"/>
    <property type="molecule type" value="Genomic_DNA"/>
</dbReference>
<feature type="domain" description="VWFD" evidence="21">
    <location>
        <begin position="859"/>
        <end position="1026"/>
    </location>
</feature>
<evidence type="ECO:0000256" key="7">
    <source>
        <dbReference type="ARBA" id="ARBA00022737"/>
    </source>
</evidence>
<evidence type="ECO:0000256" key="9">
    <source>
        <dbReference type="ARBA" id="ARBA00023084"/>
    </source>
</evidence>
<feature type="domain" description="SRCR" evidence="20">
    <location>
        <begin position="2115"/>
        <end position="2221"/>
    </location>
</feature>
<dbReference type="CDD" id="cd01450">
    <property type="entry name" value="vWFA_subfamily_ECM"/>
    <property type="match status" value="2"/>
</dbReference>
<evidence type="ECO:0000256" key="6">
    <source>
        <dbReference type="ARBA" id="ARBA00022696"/>
    </source>
</evidence>
<feature type="region of interest" description="Disordered" evidence="15">
    <location>
        <begin position="1441"/>
        <end position="1479"/>
    </location>
</feature>
<dbReference type="PROSITE" id="PS51233">
    <property type="entry name" value="VWFD"/>
    <property type="match status" value="4"/>
</dbReference>
<dbReference type="Ensembl" id="ENSLOCT00000021107.1">
    <property type="protein sequence ID" value="ENSLOCP00000021071.1"/>
    <property type="gene ID" value="ENSLOCG00000017042.1"/>
</dbReference>
<evidence type="ECO:0000256" key="3">
    <source>
        <dbReference type="ARBA" id="ARBA00022525"/>
    </source>
</evidence>
<feature type="domain" description="VWFD" evidence="21">
    <location>
        <begin position="1967"/>
        <end position="2144"/>
    </location>
</feature>
<dbReference type="PANTHER" id="PTHR11339:SF361">
    <property type="entry name" value="VON WILLEBRAND FACTOR"/>
    <property type="match status" value="1"/>
</dbReference>
<dbReference type="GO" id="GO:0005201">
    <property type="term" value="F:extracellular matrix structural constituent"/>
    <property type="evidence" value="ECO:0000318"/>
    <property type="project" value="GO_Central"/>
</dbReference>
<dbReference type="PROSITE" id="PS01185">
    <property type="entry name" value="CTCK_1"/>
    <property type="match status" value="1"/>
</dbReference>
<feature type="domain" description="VWFA" evidence="19">
    <location>
        <begin position="1493"/>
        <end position="1661"/>
    </location>
</feature>
<dbReference type="GO" id="GO:0007596">
    <property type="term" value="P:blood coagulation"/>
    <property type="evidence" value="ECO:0000318"/>
    <property type="project" value="GO_Central"/>
</dbReference>
<dbReference type="Gene3D" id="3.40.50.410">
    <property type="entry name" value="von Willebrand factor, type A domain"/>
    <property type="match status" value="3"/>
</dbReference>
<dbReference type="HOGENOM" id="CLU_000076_5_0_1"/>
<dbReference type="Pfam" id="PF00094">
    <property type="entry name" value="VWD"/>
    <property type="match status" value="4"/>
</dbReference>
<dbReference type="GO" id="GO:0031012">
    <property type="term" value="C:extracellular matrix"/>
    <property type="evidence" value="ECO:0000318"/>
    <property type="project" value="GO_Central"/>
</dbReference>
<feature type="signal peptide" evidence="16">
    <location>
        <begin position="1"/>
        <end position="23"/>
    </location>
</feature>
<dbReference type="SMART" id="SM00327">
    <property type="entry name" value="VWA"/>
    <property type="match status" value="3"/>
</dbReference>
<keyword evidence="9" id="KW-0094">Blood coagulation</keyword>
<feature type="chain" id="PRO_5004867854" description="von Willebrand factor" evidence="16">
    <location>
        <begin position="24"/>
        <end position="2840"/>
    </location>
</feature>
<protein>
    <recommendedName>
        <fullName evidence="2">von Willebrand factor</fullName>
    </recommendedName>
</protein>
<feature type="disulfide bond" evidence="13">
    <location>
        <begin position="2780"/>
        <end position="2832"/>
    </location>
</feature>
<keyword evidence="4" id="KW-0272">Extracellular matrix</keyword>
<evidence type="ECO:0000313" key="23">
    <source>
        <dbReference type="Proteomes" id="UP000018468"/>
    </source>
</evidence>
<dbReference type="Pfam" id="PF00093">
    <property type="entry name" value="VWC"/>
    <property type="match status" value="1"/>
</dbReference>
<evidence type="ECO:0000256" key="11">
    <source>
        <dbReference type="ARBA" id="ARBA00023180"/>
    </source>
</evidence>
<feature type="domain" description="CTCK" evidence="17">
    <location>
        <begin position="2750"/>
        <end position="2838"/>
    </location>
</feature>
<feature type="domain" description="VWFA" evidence="19">
    <location>
        <begin position="1708"/>
        <end position="1889"/>
    </location>
</feature>
<evidence type="ECO:0000256" key="10">
    <source>
        <dbReference type="ARBA" id="ARBA00023157"/>
    </source>
</evidence>
<sequence>MEFNSPRTFQWSLLFLLIGKAEDVLPARCSLFGKEHIQTFDGTLYDFPGDCSYMLAGDCQKRSFSLLGDYHNGQRKGVTVFLGEFFELHLSLEGAVTQGETRLSLPYASNGVFVELELGYYKLWSEEYGFVVRIDSTGNINVVLSEEHFNNTCGLCGTFNGIPADDYMAQEEGFLTDSSYDFANSWALHGAGEPCRRVSPPSQTCNVSSEAAGELMSRCGALRNSPVFLRCAHVIDPEPFASLCEQDVCHCGSNAECQCQAFLEYSRSCAFKGVILQGWQRESQCAPTCPLGMVYSDCTSPCAIHTCQGLNINEVCQEECVDGCTCPPGKVLDGDSCVEASRCTCVHTSKRYPPGSSIAQDCNTCVCRHGLWECSNEDCPGECFVTGQSHFKSFDNKFFTFSGTCQYLFAKDCQSNLFSAVIETVQCADDQDAVCTRSATLRFHEMANMTIKMKHGGVVSVDGMDIQTPLAQGPLRIQKTVMSSVRLAYNDDFQVDWDGRGKLLLKLGPVFAGKTCGLCGNYNGNQGDDFMTAAGLEETQVEDFGNAWKLNGDCRNMVKQDADPCILNPKRVRYAEESCSVLLSAKFEPCHYEVNPAPFVKNCRYDVCSCSDGKECLCSAVSSYATACARKGVVINWRSAKFCDMSCPEDQVYEQCGSPCNQTCRSLSLPDTDCRDLCMEGCFCPQGLYVTDTGECVDKTQCSCYHDGEIYQPNDIFSDHSTICYCEDGAMRCSSNEVPGAMLSDLLFNDLVHPRVRRSLTCRPPMSMFVCSSHRDEGTECTKTCQNYDLECVSPGCVSGCMCPAGTVRYRNYQCLSPELCPCFHNGKEYSPGQTISSDCNTCVCRNRKWECSQRVCDGSCQAIGESHYLTFDGLKYTFPGLCQYVLAQDHCNGNEGTFRILVENGVCGGPGQKCSKIITVVYKGGVIEMAHGEVNMQKPVVHETEVEIIKSGLFYIVLLGKDLSVTWDRGTRIIVQLKGHYREKVCGLCGNFDGNQNNDLLSSNNQLEVEPADFGNSWKVQPSCADASQVPSQCSDNVMKLVSVEQTCLILTSELFKQCNSVVNPEPYWEICTHDTCSCKSIGDCTCFCDVIAAYAHKCAQRGVVIHWRSNSLCPLSCQELNKAEPEFECEWRYNTCAPACPVTCQHPEPLPCPKMCVEGCHATCPPGKILDEVAMRCVEPGECRVCLHEGRRVAHGKKIILNHEIPELCQICHCENDNLTCERCPVEIVTTTAAYVPTTPTPEPFSTPVPEEACDRAMDLAFLVDGSSYLSEADFEAVKRFIITVMEQFRMGSAHTRATILQFHSGVKSYEMQVQKRVFKKMVRGMKYSGGETAFMDEALKYLAVFIYDKDKREHAERVAVLLTASTNPRSMKTTQRLLKKKAITTVTIGLGPDVSTAQINEITKASKNSRAYILNSVDELDERTGEITNYMCTLGLTPLVPKPPTKRPPVSQSSSTGTPVGPTVRRVTSQTPPPTHLALTMLPSLTAVKDLTFVIEGSDKVGEENFNKTREFLEKVITELPVGEETIRITIVQYSFTTTIEYSYRETQEKTTILDRVRKMQWHGGNATNTGKAVQTVSESTFTKSQGGRDQVPKLVFLVTSNTPTDKITRHTETSDVQVFPIGVGPSIREIDLEPLSHPRRPLIVPDYTQLQDVVTQVVHQAVLPENYYHTTTTTSAPAPMTTLSPSENNFDFFPSTVPCDKPMDVIFILKESSDRSSPQFEDMKTFVKAFINKANIGPTGTQVSVLQYGDTNTIDVTWKDRQSRENLVRLVDAMSKRKATSTRLGAALHFAVQNAISSGSGGRPGVAKIAVIIVTDMSQDPVEQAANEALTAGLSVFPIGVGTRYDKSQLATLAGHNMESNILHLNHMDDLVVMVTLGHTFIDKLCRAGPPGKCIDDDGNERKPGETWVLSDKCHSLLCHPNGIVTIQSHNINCERMERPTCKNNLRSVKIEEPCGCRWACPCMCMGSSTNHVVTFDGLAFKLNGFCSYALLQDIGQGIEIILHNGQCEASPNQICMRSIEVKAAGVSLVLHDDMKVTLNGMETPIPITTRGMEVNQYGAIMHRVGLKNSGHIVTFTPRNNEFTIQLGPTEVSNKTSGLCGYCDQDELNDFTLRDGSITTESSVFIKEWTVQEPWGTSCETLKVSEVCTQQASDQCQILQSSLFARCRKLVSPAPFLALCKQSSCSGGEICDVVSAYSHLCRLQGICVNWRSTDFCAMPCPSTMVLDSCRTGCVEECDPANNTTLCMEIPTEGCFCPRGSVFHNGACVSKQACSQCVDEEGVVHQHLDTWVPSRDACQICMCLDNRQINCTSRPCSSSKEPVCGPCEVLREKRGPQCCTEYECVCDLVTCDLPAMPKCGAGLTVVLTNPGECKPVYECACKKEECLLQSRPSCPSHRRLEVKKTQCCDEYECVCSCQNSTITCPLGYITTTVVNDCGCSEVSCVPDKVCVHSGVAYHVGNEWEDSCKTCSCTDRQDRVTGLHIVECTEKVCNEICPLGSTYMRAPDACCGRCKTTSCLENVVGRPMGDMDVSGRLRMVGEKWRSPQKPCVINECVRINEEVFINQYNVSCTQMDTPKCPLGTELRCNNLDGCCPTCQCVPLDACVMNNTIIGAGESLMVDLCTHCECSMEQGLLRRFRLSCKRITCTPCPLGYRFEQVTGSCCGKCIATSCTIQLKDGTITTLKANETRQEGCFVYTCKINKQDDLVLETKITTCPPFDKASCLAEGGKVTQLGNSCCETCTEPECKKTAGVLKYIKIDDCMSRDRIDIHYCEGKCTSKSVYSLETHKVEKQCVCCSAKGTETMLVPLQCANGTVLQHEIFTVTACDCLSHRCEGE</sequence>
<dbReference type="InParanoid" id="W5NKB2"/>